<keyword evidence="7" id="KW-0479">Metal-binding</keyword>
<dbReference type="PROSITE" id="PS50994">
    <property type="entry name" value="INTEGRASE"/>
    <property type="match status" value="1"/>
</dbReference>
<evidence type="ECO:0000256" key="12">
    <source>
        <dbReference type="ARBA" id="ARBA00022840"/>
    </source>
</evidence>
<evidence type="ECO:0000313" key="26">
    <source>
        <dbReference type="EMBL" id="KAJ6051005.1"/>
    </source>
</evidence>
<keyword evidence="3" id="KW-1188">Viral release from host cell</keyword>
<dbReference type="Pfam" id="PF25597">
    <property type="entry name" value="SH3_retrovirus"/>
    <property type="match status" value="1"/>
</dbReference>
<feature type="compositionally biased region" description="Basic and acidic residues" evidence="24">
    <location>
        <begin position="967"/>
        <end position="977"/>
    </location>
</feature>
<keyword evidence="11" id="KW-0378">Hydrolase</keyword>
<dbReference type="InterPro" id="IPR025724">
    <property type="entry name" value="GAG-pre-integrase_dom"/>
</dbReference>
<dbReference type="PANTHER" id="PTHR42648">
    <property type="entry name" value="TRANSPOSASE, PUTATIVE-RELATED"/>
    <property type="match status" value="1"/>
</dbReference>
<feature type="compositionally biased region" description="Basic and acidic residues" evidence="24">
    <location>
        <begin position="865"/>
        <end position="877"/>
    </location>
</feature>
<keyword evidence="6" id="KW-0540">Nuclease</keyword>
<dbReference type="GO" id="GO:0005524">
    <property type="term" value="F:ATP binding"/>
    <property type="evidence" value="ECO:0007669"/>
    <property type="project" value="UniProtKB-KW"/>
</dbReference>
<feature type="compositionally biased region" description="Pro residues" evidence="24">
    <location>
        <begin position="908"/>
        <end position="918"/>
    </location>
</feature>
<reference evidence="26" key="1">
    <citation type="journal article" date="2023" name="IMA Fungus">
        <title>Comparative genomic study of the Penicillium genus elucidates a diverse pangenome and 15 lateral gene transfer events.</title>
        <authorList>
            <person name="Petersen C."/>
            <person name="Sorensen T."/>
            <person name="Nielsen M.R."/>
            <person name="Sondergaard T.E."/>
            <person name="Sorensen J.L."/>
            <person name="Fitzpatrick D.A."/>
            <person name="Frisvad J.C."/>
            <person name="Nielsen K.L."/>
        </authorList>
    </citation>
    <scope>NUCLEOTIDE SEQUENCE</scope>
    <source>
        <strain evidence="26">IBT 15450</strain>
    </source>
</reference>
<evidence type="ECO:0000256" key="17">
    <source>
        <dbReference type="ARBA" id="ARBA00022932"/>
    </source>
</evidence>
<evidence type="ECO:0000256" key="5">
    <source>
        <dbReference type="ARBA" id="ARBA00022695"/>
    </source>
</evidence>
<evidence type="ECO:0000256" key="21">
    <source>
        <dbReference type="ARBA" id="ARBA00023268"/>
    </source>
</evidence>
<evidence type="ECO:0000256" key="16">
    <source>
        <dbReference type="ARBA" id="ARBA00022918"/>
    </source>
</evidence>
<dbReference type="GO" id="GO:0006508">
    <property type="term" value="P:proteolysis"/>
    <property type="evidence" value="ECO:0007669"/>
    <property type="project" value="UniProtKB-KW"/>
</dbReference>
<dbReference type="GO" id="GO:0003723">
    <property type="term" value="F:RNA binding"/>
    <property type="evidence" value="ECO:0007669"/>
    <property type="project" value="UniProtKB-KW"/>
</dbReference>
<keyword evidence="4" id="KW-0645">Protease</keyword>
<keyword evidence="27" id="KW-1185">Reference proteome</keyword>
<keyword evidence="2" id="KW-0815">Transposition</keyword>
<dbReference type="InterPro" id="IPR043502">
    <property type="entry name" value="DNA/RNA_pol_sf"/>
</dbReference>
<dbReference type="GO" id="GO:0003964">
    <property type="term" value="F:RNA-directed DNA polymerase activity"/>
    <property type="evidence" value="ECO:0007669"/>
    <property type="project" value="UniProtKB-KW"/>
</dbReference>
<gene>
    <name evidence="26" type="ORF">N7460_001539</name>
</gene>
<dbReference type="InterPro" id="IPR013103">
    <property type="entry name" value="RVT_2"/>
</dbReference>
<reference evidence="26" key="2">
    <citation type="submission" date="2023-01" db="EMBL/GenBank/DDBJ databases">
        <authorList>
            <person name="Petersen C."/>
        </authorList>
    </citation>
    <scope>NUCLEOTIDE SEQUENCE</scope>
    <source>
        <strain evidence="26">IBT 15450</strain>
    </source>
</reference>
<keyword evidence="20" id="KW-0233">DNA recombination</keyword>
<dbReference type="GO" id="GO:0004190">
    <property type="term" value="F:aspartic-type endopeptidase activity"/>
    <property type="evidence" value="ECO:0007669"/>
    <property type="project" value="UniProtKB-KW"/>
</dbReference>
<keyword evidence="9" id="KW-0064">Aspartyl protease</keyword>
<organism evidence="26 27">
    <name type="scientific">Penicillium canescens</name>
    <dbReference type="NCBI Taxonomy" id="5083"/>
    <lineage>
        <taxon>Eukaryota</taxon>
        <taxon>Fungi</taxon>
        <taxon>Dikarya</taxon>
        <taxon>Ascomycota</taxon>
        <taxon>Pezizomycotina</taxon>
        <taxon>Eurotiomycetes</taxon>
        <taxon>Eurotiomycetidae</taxon>
        <taxon>Eurotiales</taxon>
        <taxon>Aspergillaceae</taxon>
        <taxon>Penicillium</taxon>
    </lineage>
</organism>
<evidence type="ECO:0000256" key="6">
    <source>
        <dbReference type="ARBA" id="ARBA00022722"/>
    </source>
</evidence>
<dbReference type="SUPFAM" id="SSF53098">
    <property type="entry name" value="Ribonuclease H-like"/>
    <property type="match status" value="1"/>
</dbReference>
<accession>A0AAD6IJF9</accession>
<evidence type="ECO:0000256" key="9">
    <source>
        <dbReference type="ARBA" id="ARBA00022750"/>
    </source>
</evidence>
<evidence type="ECO:0000256" key="8">
    <source>
        <dbReference type="ARBA" id="ARBA00022741"/>
    </source>
</evidence>
<feature type="domain" description="Integrase catalytic" evidence="25">
    <location>
        <begin position="555"/>
        <end position="728"/>
    </location>
</feature>
<dbReference type="InterPro" id="IPR036397">
    <property type="entry name" value="RNaseH_sf"/>
</dbReference>
<dbReference type="Gene3D" id="3.30.420.10">
    <property type="entry name" value="Ribonuclease H-like superfamily/Ribonuclease H"/>
    <property type="match status" value="1"/>
</dbReference>
<keyword evidence="5" id="KW-0548">Nucleotidyltransferase</keyword>
<evidence type="ECO:0000256" key="15">
    <source>
        <dbReference type="ARBA" id="ARBA00022908"/>
    </source>
</evidence>
<evidence type="ECO:0000256" key="10">
    <source>
        <dbReference type="ARBA" id="ARBA00022759"/>
    </source>
</evidence>
<dbReference type="GO" id="GO:0046872">
    <property type="term" value="F:metal ion binding"/>
    <property type="evidence" value="ECO:0007669"/>
    <property type="project" value="UniProtKB-KW"/>
</dbReference>
<dbReference type="InterPro" id="IPR057670">
    <property type="entry name" value="SH3_retrovirus"/>
</dbReference>
<evidence type="ECO:0000256" key="2">
    <source>
        <dbReference type="ARBA" id="ARBA00022578"/>
    </source>
</evidence>
<dbReference type="SUPFAM" id="SSF56672">
    <property type="entry name" value="DNA/RNA polymerases"/>
    <property type="match status" value="1"/>
</dbReference>
<dbReference type="InterPro" id="IPR039537">
    <property type="entry name" value="Retrotran_Ty1/copia-like"/>
</dbReference>
<comment type="catalytic activity">
    <reaction evidence="22">
        <text>DNA(n) + a 2'-deoxyribonucleoside 5'-triphosphate = DNA(n+1) + diphosphate</text>
        <dbReference type="Rhea" id="RHEA:22508"/>
        <dbReference type="Rhea" id="RHEA-COMP:17339"/>
        <dbReference type="Rhea" id="RHEA-COMP:17340"/>
        <dbReference type="ChEBI" id="CHEBI:33019"/>
        <dbReference type="ChEBI" id="CHEBI:61560"/>
        <dbReference type="ChEBI" id="CHEBI:173112"/>
        <dbReference type="EC" id="2.7.7.49"/>
    </reaction>
</comment>
<dbReference type="GO" id="GO:0004519">
    <property type="term" value="F:endonuclease activity"/>
    <property type="evidence" value="ECO:0007669"/>
    <property type="project" value="UniProtKB-KW"/>
</dbReference>
<comment type="caution">
    <text evidence="26">The sequence shown here is derived from an EMBL/GenBank/DDBJ whole genome shotgun (WGS) entry which is preliminary data.</text>
</comment>
<dbReference type="GO" id="GO:0003887">
    <property type="term" value="F:DNA-directed DNA polymerase activity"/>
    <property type="evidence" value="ECO:0007669"/>
    <property type="project" value="UniProtKB-KW"/>
</dbReference>
<dbReference type="CDD" id="cd09272">
    <property type="entry name" value="RNase_HI_RT_Ty1"/>
    <property type="match status" value="1"/>
</dbReference>
<sequence length="1520" mass="173335">METASMLSALKGDKLKDSSQWRAWHKRMRAFAINRTVWDLCNPDTDGALRPKALREPQEPEYPLDADPEAKKEWRDLLEVYKIGANRWEKQRKGLNEVNEYIITFVDSGLRDAVLEFDTPYDRLAYLKTRFARTPAFKEEIRMQWRAFSTVKPAGDIEKWLASWTELWQQAVSLQLPEVESANQDFLQAVKEVLPIWWQAKYQEIVMNGASYDTQDLIESFRGLYREFGPSEALQPPALKGSFSTWQGHQEARNDSRKPREDIPFEKRPCPCGSKHPKHQLTNCWVVNEAVRPDGYQPKRENLQKMERALSADPAWRKWIHETIGKPMEKLSKMPANAVQLNLGNTSFSTQEIGSKIAISALHDRWILDTGSGVHVCNERSWFVNLTPVKEALVTGDGSTAVIGRGTVKLTGADPISGQEKIITLSNACYAPGFHVNLVSYARLREKGGEWSEAKGYIQDHQGIPIISLHLRKQHGLWIFDQPNEAFQTTANAVSSAPRQEKGSMELWHRRLAHIQPATLKQMPKMVEGVTINEEEATPKAVCETCSLGRSNRQVSRKPIGRSFGRFGRVHFDLIQLPYAYNKHRWISHFYVEGIRFHWVMTHEMKSECQLAITQFVQIAKNWWNLPIKAFHYDNETSAGRVSERSLTSDGIVVYHSPPGHPEMNGNAERAGGVILIRMRMLTLEGKLPKELWPEAAMAAVWLLNRTPTYIAHENRWVVPWDEVRKRFASDGEAIPKVNLSNVRLYGSLAYCRIEKQVQSDKMNPRAEVGFLVGYLAANVWKIWFPQHGKVRLVRDAVFDESRRYSLGFQPSQPIPMPLEKEPQELDLAEAERVFQASLTNGEILELEARTDNEDVQEGPVRNETPGRDSSSAEKPSHTASRQGVYNTPSSRRFEPISVLPGAFPQEIPLPPTPPSEQEPPAARQGVETPEMPARDQLQEVQQATQEAQENSESDDEAEAQLQAELAPRELAPRDINGDLDEANIMSGPRRRSAKRDDAFAYATMEEPPAFLHAFAAALYAEKPIRRHRDDLPDPPKHWKDVMNHPFQQGFLAAMRREIDSLTEKETYKVVDRPKDRGKQVLPLLWVFSYKLDQDGFLVKFKARICVRGDLETITSEEKRAATLAARTARMIFALVAAFDLNLRQRDAVTAFLNSRLEKEVYTRMPEGFGMQGKCWKLHKALYGLRISPRLWQQEAAEVLSKLGLKQAPEDPCVFIGEGIIVFFYVDDILIASHRTAERRANQLERDLEAHWELTDHGEAEWFLNIRIIRDRQAKKLWLCQDSYLTSVAARYNLTDRPPVLTPLPIEDLKPYEGIASAQEIHLYQQKHHRAVDRAITYLYTTRFLAIEYNAEVDMDSVQLASDASYGDHADRKSSAGYICQVYGGPVDWKATKQRTVTTSTTEAELLGLSEAGKHLQWWRRLLGRVGFEASHVLTIECDNERAIGLITADDASFDTKLRHVDIHHLWLRQEVKAGRVAVRWVPTAKMVADGLTKLLSRQKHASFVKLLRMVEIGDLVMKK</sequence>
<comment type="function">
    <text evidence="1">The aspartyl protease (PR) mediates the proteolytic cleavages of the Gag and Gag-Pol polyproteins after assembly of the VLP.</text>
</comment>
<dbReference type="GO" id="GO:0006310">
    <property type="term" value="P:DNA recombination"/>
    <property type="evidence" value="ECO:0007669"/>
    <property type="project" value="UniProtKB-KW"/>
</dbReference>
<feature type="compositionally biased region" description="Low complexity" evidence="24">
    <location>
        <begin position="939"/>
        <end position="949"/>
    </location>
</feature>
<evidence type="ECO:0000256" key="24">
    <source>
        <dbReference type="SAM" id="MobiDB-lite"/>
    </source>
</evidence>
<keyword evidence="15" id="KW-0229">DNA integration</keyword>
<keyword evidence="14" id="KW-0694">RNA-binding</keyword>
<dbReference type="GO" id="GO:0005634">
    <property type="term" value="C:nucleus"/>
    <property type="evidence" value="ECO:0007669"/>
    <property type="project" value="UniProtKB-ARBA"/>
</dbReference>
<evidence type="ECO:0000256" key="7">
    <source>
        <dbReference type="ARBA" id="ARBA00022723"/>
    </source>
</evidence>
<feature type="compositionally biased region" description="Polar residues" evidence="24">
    <location>
        <begin position="878"/>
        <end position="891"/>
    </location>
</feature>
<dbReference type="Pfam" id="PF13976">
    <property type="entry name" value="gag_pre-integrs"/>
    <property type="match status" value="1"/>
</dbReference>
<keyword evidence="19" id="KW-0238">DNA-binding</keyword>
<evidence type="ECO:0000256" key="20">
    <source>
        <dbReference type="ARBA" id="ARBA00023172"/>
    </source>
</evidence>
<dbReference type="Proteomes" id="UP001219568">
    <property type="component" value="Unassembled WGS sequence"/>
</dbReference>
<evidence type="ECO:0000256" key="18">
    <source>
        <dbReference type="ARBA" id="ARBA00023113"/>
    </source>
</evidence>
<evidence type="ECO:0000256" key="19">
    <source>
        <dbReference type="ARBA" id="ARBA00023125"/>
    </source>
</evidence>
<dbReference type="InterPro" id="IPR054722">
    <property type="entry name" value="PolX-like_BBD"/>
</dbReference>
<evidence type="ECO:0000256" key="1">
    <source>
        <dbReference type="ARBA" id="ARBA00002180"/>
    </source>
</evidence>
<proteinExistence type="predicted"/>
<keyword evidence="18" id="KW-0917">Virion maturation</keyword>
<name>A0AAD6IJF9_PENCN</name>
<evidence type="ECO:0000259" key="25">
    <source>
        <dbReference type="PROSITE" id="PS50994"/>
    </source>
</evidence>
<evidence type="ECO:0000256" key="23">
    <source>
        <dbReference type="ARBA" id="ARBA00049244"/>
    </source>
</evidence>
<dbReference type="GO" id="GO:0032196">
    <property type="term" value="P:transposition"/>
    <property type="evidence" value="ECO:0007669"/>
    <property type="project" value="UniProtKB-KW"/>
</dbReference>
<dbReference type="PANTHER" id="PTHR42648:SF11">
    <property type="entry name" value="TRANSPOSON TY4-P GAG-POL POLYPROTEIN"/>
    <property type="match status" value="1"/>
</dbReference>
<evidence type="ECO:0000256" key="22">
    <source>
        <dbReference type="ARBA" id="ARBA00048173"/>
    </source>
</evidence>
<keyword evidence="16" id="KW-0695">RNA-directed DNA polymerase</keyword>
<keyword evidence="21" id="KW-0511">Multifunctional enzyme</keyword>
<feature type="compositionally biased region" description="Acidic residues" evidence="24">
    <location>
        <begin position="950"/>
        <end position="959"/>
    </location>
</feature>
<evidence type="ECO:0000256" key="13">
    <source>
        <dbReference type="ARBA" id="ARBA00022842"/>
    </source>
</evidence>
<comment type="catalytic activity">
    <reaction evidence="23">
        <text>DNA(n) + a 2'-deoxyribonucleoside 5'-triphosphate = DNA(n+1) + diphosphate</text>
        <dbReference type="Rhea" id="RHEA:22508"/>
        <dbReference type="Rhea" id="RHEA-COMP:17339"/>
        <dbReference type="Rhea" id="RHEA-COMP:17340"/>
        <dbReference type="ChEBI" id="CHEBI:33019"/>
        <dbReference type="ChEBI" id="CHEBI:61560"/>
        <dbReference type="ChEBI" id="CHEBI:173112"/>
        <dbReference type="EC" id="2.7.7.7"/>
    </reaction>
</comment>
<dbReference type="InterPro" id="IPR001584">
    <property type="entry name" value="Integrase_cat-core"/>
</dbReference>
<dbReference type="InterPro" id="IPR012337">
    <property type="entry name" value="RNaseH-like_sf"/>
</dbReference>
<keyword evidence="8" id="KW-0547">Nucleotide-binding</keyword>
<evidence type="ECO:0000256" key="3">
    <source>
        <dbReference type="ARBA" id="ARBA00022612"/>
    </source>
</evidence>
<feature type="region of interest" description="Disordered" evidence="24">
    <location>
        <begin position="845"/>
        <end position="992"/>
    </location>
</feature>
<keyword evidence="17" id="KW-0239">DNA-directed DNA polymerase</keyword>
<evidence type="ECO:0000256" key="11">
    <source>
        <dbReference type="ARBA" id="ARBA00022801"/>
    </source>
</evidence>
<keyword evidence="13" id="KW-0460">Magnesium</keyword>
<evidence type="ECO:0000256" key="4">
    <source>
        <dbReference type="ARBA" id="ARBA00022670"/>
    </source>
</evidence>
<keyword evidence="10" id="KW-0255">Endonuclease</keyword>
<dbReference type="Pfam" id="PF07727">
    <property type="entry name" value="RVT_2"/>
    <property type="match status" value="1"/>
</dbReference>
<evidence type="ECO:0000313" key="27">
    <source>
        <dbReference type="Proteomes" id="UP001219568"/>
    </source>
</evidence>
<keyword evidence="17" id="KW-0808">Transferase</keyword>
<dbReference type="Pfam" id="PF22936">
    <property type="entry name" value="Pol_BBD"/>
    <property type="match status" value="1"/>
</dbReference>
<evidence type="ECO:0000256" key="14">
    <source>
        <dbReference type="ARBA" id="ARBA00022884"/>
    </source>
</evidence>
<dbReference type="GO" id="GO:0003677">
    <property type="term" value="F:DNA binding"/>
    <property type="evidence" value="ECO:0007669"/>
    <property type="project" value="UniProtKB-KW"/>
</dbReference>
<dbReference type="EMBL" id="JAQJZL010000002">
    <property type="protein sequence ID" value="KAJ6051005.1"/>
    <property type="molecule type" value="Genomic_DNA"/>
</dbReference>
<dbReference type="GO" id="GO:0015074">
    <property type="term" value="P:DNA integration"/>
    <property type="evidence" value="ECO:0007669"/>
    <property type="project" value="UniProtKB-KW"/>
</dbReference>
<protein>
    <recommendedName>
        <fullName evidence="25">Integrase catalytic domain-containing protein</fullName>
    </recommendedName>
</protein>
<keyword evidence="12" id="KW-0067">ATP-binding</keyword>